<dbReference type="PANTHER" id="PTHR11804">
    <property type="entry name" value="PROTEASE M3 THIMET OLIGOPEPTIDASE-RELATED"/>
    <property type="match status" value="1"/>
</dbReference>
<evidence type="ECO:0000256" key="2">
    <source>
        <dbReference type="ARBA" id="ARBA00022670"/>
    </source>
</evidence>
<evidence type="ECO:0000256" key="8">
    <source>
        <dbReference type="ARBA" id="ARBA00026100"/>
    </source>
</evidence>
<dbReference type="AlphaFoldDB" id="A0AAD5KFS8"/>
<dbReference type="FunFam" id="3.40.390.10:FF:000009">
    <property type="entry name" value="Oligopeptidase A"/>
    <property type="match status" value="1"/>
</dbReference>
<protein>
    <recommendedName>
        <fullName evidence="8">oligopeptidase A</fullName>
        <ecNumber evidence="8">3.4.24.70</ecNumber>
    </recommendedName>
</protein>
<feature type="domain" description="Peptidase M3A/M3B catalytic" evidence="10">
    <location>
        <begin position="307"/>
        <end position="766"/>
    </location>
</feature>
<dbReference type="InterPro" id="IPR045090">
    <property type="entry name" value="Pept_M3A_M3B"/>
</dbReference>
<dbReference type="Gene3D" id="1.10.1370.10">
    <property type="entry name" value="Neurolysin, domain 3"/>
    <property type="match status" value="1"/>
</dbReference>
<dbReference type="Pfam" id="PF19310">
    <property type="entry name" value="TOP_N"/>
    <property type="match status" value="1"/>
</dbReference>
<comment type="cofactor">
    <cofactor evidence="9">
        <name>Zn(2+)</name>
        <dbReference type="ChEBI" id="CHEBI:29105"/>
    </cofactor>
    <text evidence="9">Binds 1 zinc ion.</text>
</comment>
<organism evidence="12 13">
    <name type="scientific">Phascolomyces articulosus</name>
    <dbReference type="NCBI Taxonomy" id="60185"/>
    <lineage>
        <taxon>Eukaryota</taxon>
        <taxon>Fungi</taxon>
        <taxon>Fungi incertae sedis</taxon>
        <taxon>Mucoromycota</taxon>
        <taxon>Mucoromycotina</taxon>
        <taxon>Mucoromycetes</taxon>
        <taxon>Mucorales</taxon>
        <taxon>Lichtheimiaceae</taxon>
        <taxon>Phascolomyces</taxon>
    </lineage>
</organism>
<comment type="similarity">
    <text evidence="1 9">Belongs to the peptidase M3 family.</text>
</comment>
<dbReference type="InterPro" id="IPR045666">
    <property type="entry name" value="OpdA_N"/>
</dbReference>
<keyword evidence="5 9" id="KW-0862">Zinc</keyword>
<dbReference type="Gene3D" id="1.10.1370.40">
    <property type="match status" value="1"/>
</dbReference>
<comment type="catalytic activity">
    <reaction evidence="7">
        <text>Hydrolysis of oligopeptides, with broad specificity. Gly or Ala commonly occur as P1 or P1' residues, but more distant residues are also important, as is shown by the fact that Z-Gly-Pro-Gly-|-Gly-Pro-Ala is cleaved, but not Z-(Gly)(5).</text>
        <dbReference type="EC" id="3.4.24.70"/>
    </reaction>
</comment>
<evidence type="ECO:0000313" key="13">
    <source>
        <dbReference type="Proteomes" id="UP001209540"/>
    </source>
</evidence>
<accession>A0AAD5KFS8</accession>
<name>A0AAD5KFS8_9FUNG</name>
<keyword evidence="4 9" id="KW-0378">Hydrolase</keyword>
<sequence length="786" mass="89250">MYRAAPRTTNATVSRLFQNRRLLNSRALSQRLAIVERKVPQWTNSKALQTTIQQRVARPTSLFALRRSMATVTNETTAYKESPFVQWHLYPDFEKLLSECKPEQAIPVFQQLINATREKFLALEKKFEPTFEGTIGQLSELEDEISRAYGILSHLNGVKNSPELRETLEKIQPEFIKLSLLMNQSVPKYNALEALKNSDEWNKLNKVQRRIVDKALRGMKNAGIGFPENSPEKKRFNEISERLSQLSLSFNNNVLDATKAYKRVVKDRAELEGCSEALLETLKKNGERLGETEGYCITLDFPIYGPFMMNCSNRALREEVYKANITKASEGAMNNEPVINEILCLRREKANLLGYKSHADLSLSVKMAENVESAQTLLDKLFDASIGSAQNEVQKLTQFAATKLGMTEITSLAPWDTAFVSEQYRKELFRFDEETISNYFAFPKVLQGLFDVANEILGIQVRELSLAELKTNNITTWHKDVKVFEVSEQGQVKAYFYGDFYSRPSEKRSGAWMDTVTTRTKHLNGQVTLPVAYLICNQPPPQSQDEPSLMKFRDVETLFHEFGHCLQHMMTRVEYPDASGINGIEWDFVEVASQFMENFCSEPEWLKRLSGHYKTGEEMPQDMVNALVKGREFLSGMAMLRQLHFSKVDLALHSTFTPPKSSSDKSVFDVDAEIAKDTTLIPRLSEDRFLCSFLHIFGGGYSAGYYSYKWSETYSADAYSAFEEASQQGGKPAISQIGTLYRDTILALGGGTPPSEVWKEFRGRDNVDITALLRHSGLLSSSQQQK</sequence>
<dbReference type="GO" id="GO:0006508">
    <property type="term" value="P:proteolysis"/>
    <property type="evidence" value="ECO:0007669"/>
    <property type="project" value="UniProtKB-KW"/>
</dbReference>
<dbReference type="InterPro" id="IPR001567">
    <property type="entry name" value="Pept_M3A_M3B_dom"/>
</dbReference>
<feature type="domain" description="Oligopeptidase A N-terminal" evidence="11">
    <location>
        <begin position="110"/>
        <end position="228"/>
    </location>
</feature>
<dbReference type="GO" id="GO:0006518">
    <property type="term" value="P:peptide metabolic process"/>
    <property type="evidence" value="ECO:0007669"/>
    <property type="project" value="TreeGrafter"/>
</dbReference>
<dbReference type="Pfam" id="PF01432">
    <property type="entry name" value="Peptidase_M3"/>
    <property type="match status" value="1"/>
</dbReference>
<evidence type="ECO:0000256" key="4">
    <source>
        <dbReference type="ARBA" id="ARBA00022801"/>
    </source>
</evidence>
<dbReference type="Proteomes" id="UP001209540">
    <property type="component" value="Unassembled WGS sequence"/>
</dbReference>
<dbReference type="InterPro" id="IPR024079">
    <property type="entry name" value="MetalloPept_cat_dom_sf"/>
</dbReference>
<comment type="caution">
    <text evidence="12">The sequence shown here is derived from an EMBL/GenBank/DDBJ whole genome shotgun (WGS) entry which is preliminary data.</text>
</comment>
<keyword evidence="2 9" id="KW-0645">Protease</keyword>
<keyword evidence="13" id="KW-1185">Reference proteome</keyword>
<reference evidence="12" key="2">
    <citation type="submission" date="2023-02" db="EMBL/GenBank/DDBJ databases">
        <authorList>
            <consortium name="DOE Joint Genome Institute"/>
            <person name="Mondo S.J."/>
            <person name="Chang Y."/>
            <person name="Wang Y."/>
            <person name="Ahrendt S."/>
            <person name="Andreopoulos W."/>
            <person name="Barry K."/>
            <person name="Beard J."/>
            <person name="Benny G.L."/>
            <person name="Blankenship S."/>
            <person name="Bonito G."/>
            <person name="Cuomo C."/>
            <person name="Desiro A."/>
            <person name="Gervers K.A."/>
            <person name="Hundley H."/>
            <person name="Kuo A."/>
            <person name="LaButti K."/>
            <person name="Lang B.F."/>
            <person name="Lipzen A."/>
            <person name="O'Donnell K."/>
            <person name="Pangilinan J."/>
            <person name="Reynolds N."/>
            <person name="Sandor L."/>
            <person name="Smith M.W."/>
            <person name="Tsang A."/>
            <person name="Grigoriev I.V."/>
            <person name="Stajich J.E."/>
            <person name="Spatafora J.W."/>
        </authorList>
    </citation>
    <scope>NUCLEOTIDE SEQUENCE</scope>
    <source>
        <strain evidence="12">RSA 2281</strain>
    </source>
</reference>
<evidence type="ECO:0000259" key="11">
    <source>
        <dbReference type="Pfam" id="PF19310"/>
    </source>
</evidence>
<dbReference type="GO" id="GO:0046872">
    <property type="term" value="F:metal ion binding"/>
    <property type="evidence" value="ECO:0007669"/>
    <property type="project" value="UniProtKB-UniRule"/>
</dbReference>
<keyword evidence="6 9" id="KW-0482">Metalloprotease</keyword>
<evidence type="ECO:0000313" key="12">
    <source>
        <dbReference type="EMBL" id="KAI9269139.1"/>
    </source>
</evidence>
<dbReference type="GO" id="GO:0005829">
    <property type="term" value="C:cytosol"/>
    <property type="evidence" value="ECO:0007669"/>
    <property type="project" value="UniProtKB-ARBA"/>
</dbReference>
<keyword evidence="3 9" id="KW-0479">Metal-binding</keyword>
<evidence type="ECO:0000256" key="1">
    <source>
        <dbReference type="ARBA" id="ARBA00006040"/>
    </source>
</evidence>
<dbReference type="EC" id="3.4.24.70" evidence="8"/>
<evidence type="ECO:0000256" key="6">
    <source>
        <dbReference type="ARBA" id="ARBA00023049"/>
    </source>
</evidence>
<dbReference type="SUPFAM" id="SSF55486">
    <property type="entry name" value="Metalloproteases ('zincins'), catalytic domain"/>
    <property type="match status" value="1"/>
</dbReference>
<evidence type="ECO:0000256" key="9">
    <source>
        <dbReference type="RuleBase" id="RU003435"/>
    </source>
</evidence>
<dbReference type="Gene3D" id="3.40.390.10">
    <property type="entry name" value="Collagenase (Catalytic Domain)"/>
    <property type="match status" value="1"/>
</dbReference>
<dbReference type="InterPro" id="IPR034005">
    <property type="entry name" value="M3A_DCP"/>
</dbReference>
<evidence type="ECO:0000259" key="10">
    <source>
        <dbReference type="Pfam" id="PF01432"/>
    </source>
</evidence>
<reference evidence="12" key="1">
    <citation type="journal article" date="2022" name="IScience">
        <title>Evolution of zygomycete secretomes and the origins of terrestrial fungal ecologies.</title>
        <authorList>
            <person name="Chang Y."/>
            <person name="Wang Y."/>
            <person name="Mondo S."/>
            <person name="Ahrendt S."/>
            <person name="Andreopoulos W."/>
            <person name="Barry K."/>
            <person name="Beard J."/>
            <person name="Benny G.L."/>
            <person name="Blankenship S."/>
            <person name="Bonito G."/>
            <person name="Cuomo C."/>
            <person name="Desiro A."/>
            <person name="Gervers K.A."/>
            <person name="Hundley H."/>
            <person name="Kuo A."/>
            <person name="LaButti K."/>
            <person name="Lang B.F."/>
            <person name="Lipzen A."/>
            <person name="O'Donnell K."/>
            <person name="Pangilinan J."/>
            <person name="Reynolds N."/>
            <person name="Sandor L."/>
            <person name="Smith M.E."/>
            <person name="Tsang A."/>
            <person name="Grigoriev I.V."/>
            <person name="Stajich J.E."/>
            <person name="Spatafora J.W."/>
        </authorList>
    </citation>
    <scope>NUCLEOTIDE SEQUENCE</scope>
    <source>
        <strain evidence="12">RSA 2281</strain>
    </source>
</reference>
<dbReference type="InterPro" id="IPR024077">
    <property type="entry name" value="Neurolysin/TOP_dom2"/>
</dbReference>
<proteinExistence type="inferred from homology"/>
<evidence type="ECO:0000256" key="3">
    <source>
        <dbReference type="ARBA" id="ARBA00022723"/>
    </source>
</evidence>
<dbReference type="EMBL" id="JAIXMP010000008">
    <property type="protein sequence ID" value="KAI9269139.1"/>
    <property type="molecule type" value="Genomic_DNA"/>
</dbReference>
<dbReference type="GO" id="GO:0004222">
    <property type="term" value="F:metalloendopeptidase activity"/>
    <property type="evidence" value="ECO:0007669"/>
    <property type="project" value="UniProtKB-EC"/>
</dbReference>
<gene>
    <name evidence="12" type="ORF">BDA99DRAFT_503658</name>
</gene>
<evidence type="ECO:0000256" key="7">
    <source>
        <dbReference type="ARBA" id="ARBA00024603"/>
    </source>
</evidence>
<dbReference type="PANTHER" id="PTHR11804:SF83">
    <property type="entry name" value="LD37516P"/>
    <property type="match status" value="1"/>
</dbReference>
<evidence type="ECO:0000256" key="5">
    <source>
        <dbReference type="ARBA" id="ARBA00022833"/>
    </source>
</evidence>
<dbReference type="CDD" id="cd06456">
    <property type="entry name" value="M3A_DCP"/>
    <property type="match status" value="1"/>
</dbReference>